<comment type="caution">
    <text evidence="2">The sequence shown here is derived from an EMBL/GenBank/DDBJ whole genome shotgun (WGS) entry which is preliminary data.</text>
</comment>
<dbReference type="InterPro" id="IPR046366">
    <property type="entry name" value="MPAB"/>
</dbReference>
<reference evidence="2 3" key="1">
    <citation type="submission" date="2020-02" db="EMBL/GenBank/DDBJ databases">
        <title>Genome sequence of the type strain DSM 27180 of Arthrobacter silviterrae.</title>
        <authorList>
            <person name="Gao J."/>
            <person name="Sun J."/>
        </authorList>
    </citation>
    <scope>NUCLEOTIDE SEQUENCE [LARGE SCALE GENOMIC DNA]</scope>
    <source>
        <strain evidence="2 3">DSM 27180</strain>
    </source>
</reference>
<dbReference type="PANTHER" id="PTHR36124:SF1">
    <property type="entry name" value="ER-BOUND OXYGENASE MPAB_MPAB'_RUBBER OXYGENASE CATALYTIC DOMAIN-CONTAINING PROTEIN"/>
    <property type="match status" value="1"/>
</dbReference>
<keyword evidence="3" id="KW-1185">Reference proteome</keyword>
<organism evidence="2 3">
    <name type="scientific">Arthrobacter silviterrae</name>
    <dbReference type="NCBI Taxonomy" id="2026658"/>
    <lineage>
        <taxon>Bacteria</taxon>
        <taxon>Bacillati</taxon>
        <taxon>Actinomycetota</taxon>
        <taxon>Actinomycetes</taxon>
        <taxon>Micrococcales</taxon>
        <taxon>Micrococcaceae</taxon>
        <taxon>Arthrobacter</taxon>
    </lineage>
</organism>
<dbReference type="EMBL" id="JAAKZI010000028">
    <property type="protein sequence ID" value="NGN84695.1"/>
    <property type="molecule type" value="Genomic_DNA"/>
</dbReference>
<dbReference type="Proteomes" id="UP000479226">
    <property type="component" value="Unassembled WGS sequence"/>
</dbReference>
<evidence type="ECO:0000313" key="2">
    <source>
        <dbReference type="EMBL" id="NGN84695.1"/>
    </source>
</evidence>
<evidence type="ECO:0000313" key="3">
    <source>
        <dbReference type="Proteomes" id="UP000479226"/>
    </source>
</evidence>
<name>A0ABX0DJ51_9MICC</name>
<evidence type="ECO:0000259" key="1">
    <source>
        <dbReference type="Pfam" id="PF09995"/>
    </source>
</evidence>
<protein>
    <submittedName>
        <fullName evidence="2">DUF2236 domain-containing protein</fullName>
    </submittedName>
</protein>
<dbReference type="InterPro" id="IPR018713">
    <property type="entry name" value="MPAB/Lcp_cat_dom"/>
</dbReference>
<gene>
    <name evidence="2" type="ORF">G6N77_14705</name>
</gene>
<sequence>MHSSLVESLRKQQSASPEEWEGTFRRMVLFDLAKDMEFGNFLSYYRNFAVPQLAQTLARNGEITARPTKRSYDTAIVIYEIIASGLDSPRGQEMVSLLNRVHKYVPGKPEDFRYVLLTLLVVPIRWCEQHAWRKPTDTEVDAATRFFTELGRRMHIVQLPSSFSDAAAILDDYESENVAPSPAGLELMNATVQILQGTLPTPVRPFTRILLSAMFDDGRLAAALGLPRPRLWSRAALNGALKARNVLRRWRPLSQEPRFTPGRPVSAIYPNGYKLADLGPVNVMTSADRVR</sequence>
<feature type="domain" description="ER-bound oxygenase mpaB/mpaB'/Rubber oxygenase catalytic" evidence="1">
    <location>
        <begin position="44"/>
        <end position="235"/>
    </location>
</feature>
<dbReference type="Pfam" id="PF09995">
    <property type="entry name" value="MPAB_Lcp_cat"/>
    <property type="match status" value="1"/>
</dbReference>
<accession>A0ABX0DJ51</accession>
<dbReference type="PANTHER" id="PTHR36124">
    <property type="match status" value="1"/>
</dbReference>
<proteinExistence type="predicted"/>